<dbReference type="InterPro" id="IPR042171">
    <property type="entry name" value="Acyl-CoA_hotdog"/>
</dbReference>
<feature type="domain" description="Acyl-CoA thioesterase-like N-terminal HotDog" evidence="1">
    <location>
        <begin position="26"/>
        <end position="107"/>
    </location>
</feature>
<dbReference type="AlphaFoldDB" id="A0A372EF12"/>
<dbReference type="RefSeq" id="WP_116960750.1">
    <property type="nucleotide sequence ID" value="NZ_QVLS01000014.1"/>
</dbReference>
<name>A0A372EF12_9BURK</name>
<dbReference type="PANTHER" id="PTHR38110">
    <property type="entry name" value="CHROMOSOME 23, WHOLE GENOME SHOTGUN SEQUENCE"/>
    <property type="match status" value="1"/>
</dbReference>
<proteinExistence type="predicted"/>
<evidence type="ECO:0000259" key="1">
    <source>
        <dbReference type="Pfam" id="PF13622"/>
    </source>
</evidence>
<dbReference type="SUPFAM" id="SSF54637">
    <property type="entry name" value="Thioesterase/thiol ester dehydrase-isomerase"/>
    <property type="match status" value="2"/>
</dbReference>
<dbReference type="Pfam" id="PF20789">
    <property type="entry name" value="4HBT_3C"/>
    <property type="match status" value="1"/>
</dbReference>
<organism evidence="3 4">
    <name type="scientific">Hydrogenophaga borbori</name>
    <dbReference type="NCBI Taxonomy" id="2294117"/>
    <lineage>
        <taxon>Bacteria</taxon>
        <taxon>Pseudomonadati</taxon>
        <taxon>Pseudomonadota</taxon>
        <taxon>Betaproteobacteria</taxon>
        <taxon>Burkholderiales</taxon>
        <taxon>Comamonadaceae</taxon>
        <taxon>Hydrogenophaga</taxon>
    </lineage>
</organism>
<comment type="caution">
    <text evidence="3">The sequence shown here is derived from an EMBL/GenBank/DDBJ whole genome shotgun (WGS) entry which is preliminary data.</text>
</comment>
<dbReference type="EMBL" id="QVLS01000014">
    <property type="protein sequence ID" value="RFP76869.1"/>
    <property type="molecule type" value="Genomic_DNA"/>
</dbReference>
<dbReference type="InterPro" id="IPR029069">
    <property type="entry name" value="HotDog_dom_sf"/>
</dbReference>
<evidence type="ECO:0000259" key="2">
    <source>
        <dbReference type="Pfam" id="PF20789"/>
    </source>
</evidence>
<sequence length="268" mass="29400">MNSHLFDRAIALDTRADGRYSGRTDPAWANMVGPFGGITAATALNALLLHPDRLGEPVALTVNFCAALNDGAFEVEAQTVRTNRSTQHWAVSIEQGGETVLSATALTAVRRDTWGAQEEPLPPVLSPAALGKPSMMAPVEWVKRYDLRFPEGAMPRVWDGTGESSRTTVWMRDEPPRPLDFPALVALCDVFYPRVWLRRATRVPAGTVSMTVYFHARATELAAVGEGWLLGQAQASAFRNGYFDQRAQVWSQAGALLATTHQVVYFKE</sequence>
<dbReference type="PANTHER" id="PTHR38110:SF1">
    <property type="entry name" value="THIOESTERASE DOMAIN-CONTAINING PROTEIN"/>
    <property type="match status" value="1"/>
</dbReference>
<reference evidence="3 4" key="1">
    <citation type="submission" date="2018-08" db="EMBL/GenBank/DDBJ databases">
        <title>Hydrogenophaga sp. LA-38 isolated from sludge.</title>
        <authorList>
            <person name="Im W.-T."/>
        </authorList>
    </citation>
    <scope>NUCLEOTIDE SEQUENCE [LARGE SCALE GENOMIC DNA]</scope>
    <source>
        <strain evidence="3 4">LA-38</strain>
    </source>
</reference>
<dbReference type="InterPro" id="IPR049449">
    <property type="entry name" value="TesB_ACOT8-like_N"/>
</dbReference>
<dbReference type="InterPro" id="IPR049450">
    <property type="entry name" value="ACOT8-like_C"/>
</dbReference>
<keyword evidence="4" id="KW-1185">Reference proteome</keyword>
<evidence type="ECO:0000313" key="4">
    <source>
        <dbReference type="Proteomes" id="UP000261931"/>
    </source>
</evidence>
<evidence type="ECO:0000313" key="3">
    <source>
        <dbReference type="EMBL" id="RFP76869.1"/>
    </source>
</evidence>
<dbReference type="Pfam" id="PF13622">
    <property type="entry name" value="4HBT_3"/>
    <property type="match status" value="1"/>
</dbReference>
<feature type="domain" description="Acyl-CoA thioesterase-like C-terminal" evidence="2">
    <location>
        <begin position="134"/>
        <end position="265"/>
    </location>
</feature>
<accession>A0A372EF12</accession>
<dbReference type="InterPro" id="IPR052389">
    <property type="entry name" value="Sec_Metab_Biosynth-Assoc"/>
</dbReference>
<dbReference type="Proteomes" id="UP000261931">
    <property type="component" value="Unassembled WGS sequence"/>
</dbReference>
<dbReference type="Gene3D" id="2.40.160.210">
    <property type="entry name" value="Acyl-CoA thioesterase, double hotdog domain"/>
    <property type="match status" value="1"/>
</dbReference>
<gene>
    <name evidence="3" type="ORF">DY262_19580</name>
</gene>
<protein>
    <submittedName>
        <fullName evidence="3">Thioesterase family protein</fullName>
    </submittedName>
</protein>